<dbReference type="Pfam" id="PF17191">
    <property type="entry name" value="RecG_wedge"/>
    <property type="match status" value="1"/>
</dbReference>
<dbReference type="InterPro" id="IPR001650">
    <property type="entry name" value="Helicase_C-like"/>
</dbReference>
<accession>A0A926F9J1</accession>
<sequence>MDFQSYIKTLNTDVTYIKGVGEKRKIMLNRLSLYNVWDIIYNFPKDYEDRRTFVKICDAKEGERCCIKAVLSSFPMQKRIKKNIVLCALPVNDGTGVIFVKWFSNPKYPVKFDLGAGYIFYGKVTKNFGKLELEMLEAERADNAENVLKIMPVYHLTKGVTQKFVRGTVKNAFDKFDIFYDIFDDFTRERYSLCSLDFALRQMHFPSDFETLAKARERLVFEELFILQLSLLYIRKNREQKTTERVRDISYKEEFEKTLPFTLTGAQQNVLNEVLCDLQSEKCANRLIQGDVGSGKTVIAAAAMYVCVKNGFQSALMAPTEILAVQHYETLKKMFDGRVNICLLTSSTKGKKKLYEAIENGEFDVIIGTHALLNDNVKIPKLILAVTDEQHRFGVNQRSVLSAKTKACNVLVMSATPIPRTLALILYGDLDISIVNSMPKGRQKIDTFCVNESYRKRAYSFVEKEIEKGRQAYIVCPLIDESENLDVMSGEKMFAHLANEVFPTRKIGLLHGKMKADEKDKVMQSFKNGELDILVSTTVIEVGVDVPNATIMLIENAERFGLSQLHQLRGRVGRGEHKSYCILFCNALDNEKTAERMKIMVKSSDGFEIAKKDLELRGFGEFFGTRQHGLPTLKVANLFTDLEILKHAQKLCYEVLSRDPNLKHTQNRLIFARIKALFNKFDGRDIFN</sequence>
<keyword evidence="3 15" id="KW-0547">Nucleotide-binding</keyword>
<evidence type="ECO:0000256" key="3">
    <source>
        <dbReference type="ARBA" id="ARBA00022741"/>
    </source>
</evidence>
<evidence type="ECO:0000313" key="19">
    <source>
        <dbReference type="Proteomes" id="UP000647416"/>
    </source>
</evidence>
<dbReference type="Gene3D" id="3.40.50.300">
    <property type="entry name" value="P-loop containing nucleotide triphosphate hydrolases"/>
    <property type="match status" value="2"/>
</dbReference>
<comment type="catalytic activity">
    <reaction evidence="14 15">
        <text>ATP + H2O = ADP + phosphate + H(+)</text>
        <dbReference type="Rhea" id="RHEA:13065"/>
        <dbReference type="ChEBI" id="CHEBI:15377"/>
        <dbReference type="ChEBI" id="CHEBI:15378"/>
        <dbReference type="ChEBI" id="CHEBI:30616"/>
        <dbReference type="ChEBI" id="CHEBI:43474"/>
        <dbReference type="ChEBI" id="CHEBI:456216"/>
        <dbReference type="EC" id="5.6.2.4"/>
    </reaction>
</comment>
<dbReference type="SMART" id="SM00490">
    <property type="entry name" value="HELICc"/>
    <property type="match status" value="1"/>
</dbReference>
<evidence type="ECO:0000256" key="13">
    <source>
        <dbReference type="ARBA" id="ARBA00034808"/>
    </source>
</evidence>
<keyword evidence="9 15" id="KW-0233">DNA recombination</keyword>
<dbReference type="InterPro" id="IPR047112">
    <property type="entry name" value="RecG/Mfd"/>
</dbReference>
<dbReference type="PROSITE" id="PS51194">
    <property type="entry name" value="HELICASE_CTER"/>
    <property type="match status" value="1"/>
</dbReference>
<comment type="function">
    <text evidence="15">Plays a critical role in recombination and DNA repair. Helps process Holliday junction intermediates to mature products by catalyzing branch migration. Has replication fork regression activity, unwinds stalled or blocked replication forks to make a HJ that can be resolved. Has a DNA unwinding activity characteristic of a DNA helicase with 3'-5' polarity.</text>
</comment>
<evidence type="ECO:0000259" key="17">
    <source>
        <dbReference type="PROSITE" id="PS51194"/>
    </source>
</evidence>
<dbReference type="InterPro" id="IPR012340">
    <property type="entry name" value="NA-bd_OB-fold"/>
</dbReference>
<keyword evidence="7 15" id="KW-0067">ATP-binding</keyword>
<dbReference type="Proteomes" id="UP000647416">
    <property type="component" value="Unassembled WGS sequence"/>
</dbReference>
<name>A0A926F9J1_9FIRM</name>
<dbReference type="SUPFAM" id="SSF50249">
    <property type="entry name" value="Nucleic acid-binding proteins"/>
    <property type="match status" value="1"/>
</dbReference>
<dbReference type="Pfam" id="PF00271">
    <property type="entry name" value="Helicase_C"/>
    <property type="match status" value="1"/>
</dbReference>
<dbReference type="GO" id="GO:0003677">
    <property type="term" value="F:DNA binding"/>
    <property type="evidence" value="ECO:0007669"/>
    <property type="project" value="UniProtKB-KW"/>
</dbReference>
<evidence type="ECO:0000256" key="2">
    <source>
        <dbReference type="ARBA" id="ARBA00017846"/>
    </source>
</evidence>
<proteinExistence type="inferred from homology"/>
<dbReference type="PANTHER" id="PTHR47964">
    <property type="entry name" value="ATP-DEPENDENT DNA HELICASE HOMOLOG RECG, CHLOROPLASTIC"/>
    <property type="match status" value="1"/>
</dbReference>
<dbReference type="NCBIfam" id="TIGR00643">
    <property type="entry name" value="recG"/>
    <property type="match status" value="1"/>
</dbReference>
<reference evidence="18" key="1">
    <citation type="submission" date="2020-08" db="EMBL/GenBank/DDBJ databases">
        <title>Genome public.</title>
        <authorList>
            <person name="Liu C."/>
            <person name="Sun Q."/>
        </authorList>
    </citation>
    <scope>NUCLEOTIDE SEQUENCE</scope>
    <source>
        <strain evidence="18">NSJ-50</strain>
    </source>
</reference>
<evidence type="ECO:0000256" key="11">
    <source>
        <dbReference type="ARBA" id="ARBA00023235"/>
    </source>
</evidence>
<dbReference type="GO" id="GO:0016787">
    <property type="term" value="F:hydrolase activity"/>
    <property type="evidence" value="ECO:0007669"/>
    <property type="project" value="UniProtKB-KW"/>
</dbReference>
<evidence type="ECO:0000256" key="10">
    <source>
        <dbReference type="ARBA" id="ARBA00023204"/>
    </source>
</evidence>
<dbReference type="SUPFAM" id="SSF52540">
    <property type="entry name" value="P-loop containing nucleoside triphosphate hydrolases"/>
    <property type="match status" value="2"/>
</dbReference>
<dbReference type="PANTHER" id="PTHR47964:SF1">
    <property type="entry name" value="ATP-DEPENDENT DNA HELICASE HOMOLOG RECG, CHLOROPLASTIC"/>
    <property type="match status" value="1"/>
</dbReference>
<dbReference type="InterPro" id="IPR011545">
    <property type="entry name" value="DEAD/DEAH_box_helicase_dom"/>
</dbReference>
<comment type="similarity">
    <text evidence="1 15">Belongs to the helicase family. RecG subfamily.</text>
</comment>
<keyword evidence="8" id="KW-0238">DNA-binding</keyword>
<keyword evidence="19" id="KW-1185">Reference proteome</keyword>
<comment type="caution">
    <text evidence="18">The sequence shown here is derived from an EMBL/GenBank/DDBJ whole genome shotgun (WGS) entry which is preliminary data.</text>
</comment>
<evidence type="ECO:0000256" key="6">
    <source>
        <dbReference type="ARBA" id="ARBA00022806"/>
    </source>
</evidence>
<protein>
    <recommendedName>
        <fullName evidence="2 15">ATP-dependent DNA helicase RecG</fullName>
        <ecNumber evidence="13 15">5.6.2.4</ecNumber>
    </recommendedName>
</protein>
<dbReference type="RefSeq" id="WP_262431921.1">
    <property type="nucleotide sequence ID" value="NZ_JACRTE010000005.1"/>
</dbReference>
<dbReference type="NCBIfam" id="NF008168">
    <property type="entry name" value="PRK10917.2-2"/>
    <property type="match status" value="1"/>
</dbReference>
<dbReference type="EC" id="5.6.2.4" evidence="13 15"/>
<dbReference type="GO" id="GO:0006310">
    <property type="term" value="P:DNA recombination"/>
    <property type="evidence" value="ECO:0007669"/>
    <property type="project" value="UniProtKB-UniRule"/>
</dbReference>
<dbReference type="CDD" id="cd17992">
    <property type="entry name" value="DEXHc_RecG"/>
    <property type="match status" value="1"/>
</dbReference>
<keyword evidence="5 15" id="KW-0378">Hydrolase</keyword>
<evidence type="ECO:0000259" key="16">
    <source>
        <dbReference type="PROSITE" id="PS51192"/>
    </source>
</evidence>
<feature type="domain" description="Helicase C-terminal" evidence="17">
    <location>
        <begin position="454"/>
        <end position="615"/>
    </location>
</feature>
<dbReference type="GO" id="GO:0005524">
    <property type="term" value="F:ATP binding"/>
    <property type="evidence" value="ECO:0007669"/>
    <property type="project" value="UniProtKB-KW"/>
</dbReference>
<feature type="domain" description="Helicase ATP-binding" evidence="16">
    <location>
        <begin position="277"/>
        <end position="435"/>
    </location>
</feature>
<dbReference type="CDD" id="cd18811">
    <property type="entry name" value="SF2_C_RecG"/>
    <property type="match status" value="1"/>
</dbReference>
<dbReference type="InterPro" id="IPR027417">
    <property type="entry name" value="P-loop_NTPase"/>
</dbReference>
<dbReference type="InterPro" id="IPR045562">
    <property type="entry name" value="RecG_dom3_C"/>
</dbReference>
<organism evidence="18 19">
    <name type="scientific">Qingrenia yutianensis</name>
    <dbReference type="NCBI Taxonomy" id="2763676"/>
    <lineage>
        <taxon>Bacteria</taxon>
        <taxon>Bacillati</taxon>
        <taxon>Bacillota</taxon>
        <taxon>Clostridia</taxon>
        <taxon>Eubacteriales</taxon>
        <taxon>Oscillospiraceae</taxon>
        <taxon>Qingrenia</taxon>
    </lineage>
</organism>
<evidence type="ECO:0000256" key="9">
    <source>
        <dbReference type="ARBA" id="ARBA00023172"/>
    </source>
</evidence>
<comment type="catalytic activity">
    <reaction evidence="12 15">
        <text>Couples ATP hydrolysis with the unwinding of duplex DNA by translocating in the 3'-5' direction.</text>
        <dbReference type="EC" id="5.6.2.4"/>
    </reaction>
</comment>
<dbReference type="NCBIfam" id="NF008165">
    <property type="entry name" value="PRK10917.1-3"/>
    <property type="match status" value="1"/>
</dbReference>
<dbReference type="Pfam" id="PF00270">
    <property type="entry name" value="DEAD"/>
    <property type="match status" value="1"/>
</dbReference>
<keyword evidence="11" id="KW-0413">Isomerase</keyword>
<dbReference type="InterPro" id="IPR004609">
    <property type="entry name" value="ATP-dep_DNA_helicase_RecG"/>
</dbReference>
<dbReference type="SMART" id="SM00487">
    <property type="entry name" value="DEXDc"/>
    <property type="match status" value="1"/>
</dbReference>
<evidence type="ECO:0000256" key="15">
    <source>
        <dbReference type="RuleBase" id="RU363016"/>
    </source>
</evidence>
<keyword evidence="4 15" id="KW-0227">DNA damage</keyword>
<evidence type="ECO:0000256" key="4">
    <source>
        <dbReference type="ARBA" id="ARBA00022763"/>
    </source>
</evidence>
<dbReference type="AlphaFoldDB" id="A0A926F9J1"/>
<evidence type="ECO:0000256" key="1">
    <source>
        <dbReference type="ARBA" id="ARBA00007504"/>
    </source>
</evidence>
<evidence type="ECO:0000256" key="7">
    <source>
        <dbReference type="ARBA" id="ARBA00022840"/>
    </source>
</evidence>
<dbReference type="InterPro" id="IPR014001">
    <property type="entry name" value="Helicase_ATP-bd"/>
</dbReference>
<dbReference type="Pfam" id="PF19833">
    <property type="entry name" value="RecG_dom3_C"/>
    <property type="match status" value="1"/>
</dbReference>
<dbReference type="InterPro" id="IPR033454">
    <property type="entry name" value="RecG_wedge"/>
</dbReference>
<evidence type="ECO:0000313" key="18">
    <source>
        <dbReference type="EMBL" id="MBC8596450.1"/>
    </source>
</evidence>
<evidence type="ECO:0000256" key="8">
    <source>
        <dbReference type="ARBA" id="ARBA00023125"/>
    </source>
</evidence>
<dbReference type="GO" id="GO:0006281">
    <property type="term" value="P:DNA repair"/>
    <property type="evidence" value="ECO:0007669"/>
    <property type="project" value="UniProtKB-UniRule"/>
</dbReference>
<evidence type="ECO:0000256" key="14">
    <source>
        <dbReference type="ARBA" id="ARBA00048988"/>
    </source>
</evidence>
<gene>
    <name evidence="18" type="primary">recG</name>
    <name evidence="18" type="ORF">H8706_06165</name>
</gene>
<dbReference type="EMBL" id="JACRTE010000005">
    <property type="protein sequence ID" value="MBC8596450.1"/>
    <property type="molecule type" value="Genomic_DNA"/>
</dbReference>
<dbReference type="PROSITE" id="PS51192">
    <property type="entry name" value="HELICASE_ATP_BIND_1"/>
    <property type="match status" value="1"/>
</dbReference>
<evidence type="ECO:0000256" key="5">
    <source>
        <dbReference type="ARBA" id="ARBA00022801"/>
    </source>
</evidence>
<keyword evidence="6 15" id="KW-0347">Helicase</keyword>
<dbReference type="GO" id="GO:0043138">
    <property type="term" value="F:3'-5' DNA helicase activity"/>
    <property type="evidence" value="ECO:0007669"/>
    <property type="project" value="UniProtKB-EC"/>
</dbReference>
<evidence type="ECO:0000256" key="12">
    <source>
        <dbReference type="ARBA" id="ARBA00034617"/>
    </source>
</evidence>
<dbReference type="Gene3D" id="2.40.50.140">
    <property type="entry name" value="Nucleic acid-binding proteins"/>
    <property type="match status" value="1"/>
</dbReference>
<keyword evidence="10 15" id="KW-0234">DNA repair</keyword>